<feature type="region of interest" description="Disordered" evidence="2">
    <location>
        <begin position="451"/>
        <end position="534"/>
    </location>
</feature>
<feature type="compositionally biased region" description="Basic and acidic residues" evidence="2">
    <location>
        <begin position="50"/>
        <end position="70"/>
    </location>
</feature>
<feature type="compositionally biased region" description="Basic and acidic residues" evidence="2">
    <location>
        <begin position="203"/>
        <end position="239"/>
    </location>
</feature>
<evidence type="ECO:0000313" key="3">
    <source>
        <dbReference type="EMBL" id="OLP77416.1"/>
    </source>
</evidence>
<evidence type="ECO:0000256" key="2">
    <source>
        <dbReference type="SAM" id="MobiDB-lite"/>
    </source>
</evidence>
<protein>
    <submittedName>
        <fullName evidence="3">Uncharacterized protein</fullName>
    </submittedName>
</protein>
<dbReference type="EMBL" id="LSRX01001769">
    <property type="protein sequence ID" value="OLP77416.1"/>
    <property type="molecule type" value="Genomic_DNA"/>
</dbReference>
<feature type="compositionally biased region" description="Low complexity" evidence="2">
    <location>
        <begin position="71"/>
        <end position="80"/>
    </location>
</feature>
<dbReference type="AlphaFoldDB" id="A0A1Q9C3C2"/>
<sequence length="725" mass="81920">MTEEEYTAELKRQIREEAKSIESVTILEDWLKKVALEKYEDPRKILKVVKELNRCREDAETPEKKKKEPSEAGSDPSSSSSDDDGSEGDKGEERASSSVRPEDVERRKDELRKLLTEQLQQQEVDPQARQMEKRANELLDLQESAKRRRRNLAKDAVEAAKAKASKPSESSSSEETEKEEEKKEEPKESGERPEEPVTAEQAGELKEAEKPAEVKTAKEPEKEVVQTPDEAKEDGKLEEEKGEEEEEEVDPAEMSIAGVCRDKYHLSENAVEMLLEQDKQDSVHAALEILENSVEDLPRGYGNHLERLSVEFDRWTSELAQAIAITEDEVETDTIRRDGTQSNREDALARKAEAELKKLEAESEIQAAENDVKRYDEQLEEIMNTRADLKAGRQAVRETHQVSERVLQMLNHVVKQLRNVGSLNEGVKQHLFQDEEKKGNVQLQMLRMMMQSAKRKSGTETPRSMPSVAVTDDEGDGRRKRVKGTDKPAEPAGEPPKEKVRPAPRVAPDIIKEHQSKEAQKEKQQDRKRELENVNEKWLVRQERREKDSSSHSGRNCFHCGSDSHRAFECEEMLKQAKENHEKIVPKKKDPAQGETFSFKFLAYVGCLLTFVSSLGISAKDTGASNLGIRLNTASDSHPEAVFFDTLSWVQSKKVNCKWVGWYDCAAKYCPLHASWLKQAAAGANNDPAGTFARLYSECQAYEDRLVAQGVLRDGAMAVASLPSP</sequence>
<keyword evidence="4" id="KW-1185">Reference proteome</keyword>
<comment type="caution">
    <text evidence="3">The sequence shown here is derived from an EMBL/GenBank/DDBJ whole genome shotgun (WGS) entry which is preliminary data.</text>
</comment>
<feature type="coiled-coil region" evidence="1">
    <location>
        <begin position="342"/>
        <end position="392"/>
    </location>
</feature>
<dbReference type="Proteomes" id="UP000186817">
    <property type="component" value="Unassembled WGS sequence"/>
</dbReference>
<evidence type="ECO:0000313" key="4">
    <source>
        <dbReference type="Proteomes" id="UP000186817"/>
    </source>
</evidence>
<feature type="compositionally biased region" description="Basic and acidic residues" evidence="2">
    <location>
        <begin position="152"/>
        <end position="161"/>
    </location>
</feature>
<gene>
    <name evidence="3" type="ORF">AK812_SmicGene42520</name>
</gene>
<evidence type="ECO:0000256" key="1">
    <source>
        <dbReference type="SAM" id="Coils"/>
    </source>
</evidence>
<feature type="compositionally biased region" description="Basic and acidic residues" evidence="2">
    <location>
        <begin position="483"/>
        <end position="501"/>
    </location>
</feature>
<reference evidence="3 4" key="1">
    <citation type="submission" date="2016-02" db="EMBL/GenBank/DDBJ databases">
        <title>Genome analysis of coral dinoflagellate symbionts highlights evolutionary adaptations to a symbiotic lifestyle.</title>
        <authorList>
            <person name="Aranda M."/>
            <person name="Li Y."/>
            <person name="Liew Y.J."/>
            <person name="Baumgarten S."/>
            <person name="Simakov O."/>
            <person name="Wilson M."/>
            <person name="Piel J."/>
            <person name="Ashoor H."/>
            <person name="Bougouffa S."/>
            <person name="Bajic V.B."/>
            <person name="Ryu T."/>
            <person name="Ravasi T."/>
            <person name="Bayer T."/>
            <person name="Micklem G."/>
            <person name="Kim H."/>
            <person name="Bhak J."/>
            <person name="Lajeunesse T.C."/>
            <person name="Voolstra C.R."/>
        </authorList>
    </citation>
    <scope>NUCLEOTIDE SEQUENCE [LARGE SCALE GENOMIC DNA]</scope>
    <source>
        <strain evidence="3 4">CCMP2467</strain>
    </source>
</reference>
<feature type="compositionally biased region" description="Basic and acidic residues" evidence="2">
    <location>
        <begin position="179"/>
        <end position="195"/>
    </location>
</feature>
<organism evidence="3 4">
    <name type="scientific">Symbiodinium microadriaticum</name>
    <name type="common">Dinoflagellate</name>
    <name type="synonym">Zooxanthella microadriatica</name>
    <dbReference type="NCBI Taxonomy" id="2951"/>
    <lineage>
        <taxon>Eukaryota</taxon>
        <taxon>Sar</taxon>
        <taxon>Alveolata</taxon>
        <taxon>Dinophyceae</taxon>
        <taxon>Suessiales</taxon>
        <taxon>Symbiodiniaceae</taxon>
        <taxon>Symbiodinium</taxon>
    </lineage>
</organism>
<accession>A0A1Q9C3C2</accession>
<feature type="region of interest" description="Disordered" evidence="2">
    <location>
        <begin position="50"/>
        <end position="256"/>
    </location>
</feature>
<feature type="compositionally biased region" description="Basic and acidic residues" evidence="2">
    <location>
        <begin position="510"/>
        <end position="534"/>
    </location>
</feature>
<feature type="compositionally biased region" description="Acidic residues" evidence="2">
    <location>
        <begin position="240"/>
        <end position="251"/>
    </location>
</feature>
<proteinExistence type="predicted"/>
<name>A0A1Q9C3C2_SYMMI</name>
<keyword evidence="1" id="KW-0175">Coiled coil</keyword>
<feature type="compositionally biased region" description="Basic and acidic residues" evidence="2">
    <location>
        <begin position="87"/>
        <end position="115"/>
    </location>
</feature>